<dbReference type="PROSITE" id="PS00455">
    <property type="entry name" value="AMP_BINDING"/>
    <property type="match status" value="3"/>
</dbReference>
<dbReference type="InterPro" id="IPR000873">
    <property type="entry name" value="AMP-dep_synth/lig_dom"/>
</dbReference>
<protein>
    <submittedName>
        <fullName evidence="5">Amino acid adenylation domain-containing protein</fullName>
    </submittedName>
</protein>
<dbReference type="InterPro" id="IPR025110">
    <property type="entry name" value="AMP-bd_C"/>
</dbReference>
<dbReference type="InterPro" id="IPR010071">
    <property type="entry name" value="AA_adenyl_dom"/>
</dbReference>
<dbReference type="GO" id="GO:0043041">
    <property type="term" value="P:amino acid activation for nonribosomal peptide biosynthetic process"/>
    <property type="evidence" value="ECO:0007669"/>
    <property type="project" value="TreeGrafter"/>
</dbReference>
<dbReference type="Gene3D" id="3.30.300.30">
    <property type="match status" value="3"/>
</dbReference>
<evidence type="ECO:0000256" key="2">
    <source>
        <dbReference type="ARBA" id="ARBA00006432"/>
    </source>
</evidence>
<dbReference type="InterPro" id="IPR036736">
    <property type="entry name" value="ACP-like_sf"/>
</dbReference>
<dbReference type="SUPFAM" id="SSF52777">
    <property type="entry name" value="CoA-dependent acyltransferases"/>
    <property type="match status" value="8"/>
</dbReference>
<comment type="caution">
    <text evidence="5">The sequence shown here is derived from an EMBL/GenBank/DDBJ whole genome shotgun (WGS) entry which is preliminary data.</text>
</comment>
<dbReference type="InterPro" id="IPR006162">
    <property type="entry name" value="Ppantetheine_attach_site"/>
</dbReference>
<dbReference type="FunFam" id="1.10.1200.10:FF:000005">
    <property type="entry name" value="Nonribosomal peptide synthetase 1"/>
    <property type="match status" value="1"/>
</dbReference>
<dbReference type="Gene3D" id="1.10.1200.10">
    <property type="entry name" value="ACP-like"/>
    <property type="match status" value="3"/>
</dbReference>
<dbReference type="Gene3D" id="2.30.38.10">
    <property type="entry name" value="Luciferase, Domain 3"/>
    <property type="match status" value="3"/>
</dbReference>
<dbReference type="FunFam" id="3.40.50.980:FF:000001">
    <property type="entry name" value="Non-ribosomal peptide synthetase"/>
    <property type="match status" value="3"/>
</dbReference>
<dbReference type="FunFam" id="2.30.38.10:FF:000001">
    <property type="entry name" value="Non-ribosomal peptide synthetase PvdI"/>
    <property type="match status" value="1"/>
</dbReference>
<dbReference type="CDD" id="cd12117">
    <property type="entry name" value="A_NRPS_Srf_like"/>
    <property type="match status" value="1"/>
</dbReference>
<dbReference type="InterPro" id="IPR001242">
    <property type="entry name" value="Condensation_dom"/>
</dbReference>
<dbReference type="OrthoDB" id="9778383at2"/>
<dbReference type="InterPro" id="IPR020845">
    <property type="entry name" value="AMP-binding_CS"/>
</dbReference>
<dbReference type="GO" id="GO:0031177">
    <property type="term" value="F:phosphopantetheine binding"/>
    <property type="evidence" value="ECO:0007669"/>
    <property type="project" value="TreeGrafter"/>
</dbReference>
<dbReference type="Pfam" id="PF13193">
    <property type="entry name" value="AMP-binding_C"/>
    <property type="match status" value="2"/>
</dbReference>
<dbReference type="EMBL" id="RIAR02000001">
    <property type="protein sequence ID" value="NSL90992.1"/>
    <property type="molecule type" value="Genomic_DNA"/>
</dbReference>
<dbReference type="NCBIfam" id="NF003417">
    <property type="entry name" value="PRK04813.1"/>
    <property type="match status" value="3"/>
</dbReference>
<evidence type="ECO:0000256" key="3">
    <source>
        <dbReference type="ARBA" id="ARBA00022450"/>
    </source>
</evidence>
<gene>
    <name evidence="5" type="ORF">ECE50_029475</name>
</gene>
<dbReference type="Gene3D" id="3.30.559.30">
    <property type="entry name" value="Nonribosomal peptide synthetase, condensation domain"/>
    <property type="match status" value="4"/>
</dbReference>
<sequence length="3629" mass="402714">MKKLLMDLKENNILLEVVDGELKVFADSNPDPSLIAEIKLRKAELLQLLSGNTGGITAEETVPHITPAPAAESYALSSSQRRLWVIHQLEPDSTAYNLKGTHVFEGRLDQQALEQAFSSLVERHEILRTVFRTDEEGTAGQYILSVADARMQIQQVDARELSAAALNSLVLQEVNTPFDLAAGPLLRATLFRTAGGSWVFCYVMHHIIGDAWSTGVLVKELLVLYNAFTKGESNPLKPLRIQYRDYAVWQQEQLNGPALQEHKSYWLQQFEEDAPVLQLAPHQPRPAVRSYNGDEYTHIIGPELTAAIKKLCAAEGGTLFMAMLALVKTLLYRYTGQEDIVIGTSIASRENVELENQIGFYVNTLPMRTRFTGKDSFRKLLSGVKAVTLDAYAHQAYPFDELVEVLNPVRDAGRHPLFDVMVVLQNIDVAREEQAAHLDGVDVKGYGYNGKVVSKFDLTFFVLDDGERLLVRTVYNTDIFGPALIHQLSTHLQQLMEAVTEDCLQPLSDLPMLDEATQQQLLRESISSVIYEDTTVVDLFRKQAQQAPDATALVAGRTSLTYGQLQDESDRLAEYLRTTCGITADDRVGILLQRSEKVLVAMIAVLKAGGAYVMIEPEMPESRKRYMVTDAGIRAMITQSDFLFDIHYYDGQLFAIDIQLESLPAATAAPAVISPEHLAYIVYTSGTTGAPKGVMVTHRNLADYYYGLLAATNIGACRSFGLVSTPAADLGNTVIYASLLTGGALHIFSADEVMNGEKMRQHQVDCIKIVPSHWKALQDDNSFFLPEKCIVFGGETLTADVIETIRKVRPACEIYNHYGPSETTIGKLVRKVDEPSRIIPLGKPFGNTAVYILDQYGKLLPAWATGEICIGGRGVSKGYLQQPELTALQFITDPFHADRRIYKTGDLGLRLPGGDIIFLGRKDNQLKIRGYRIELEEIEHALLKHPDINTAVVQAFEHASGDRELAAYWTGDHEMDAGMLRTHLAASLPLYMLPAHYIRLEQLPLTANGKIDRRRLPAPQEAADAAYVAPRNEIEEQLAALWREILKRKRVSVKDNFFDIGGHSLRATRLVSMIHKTYSVSLELKDIFASLVLEDQAVLIANARKTGWMAIEPAPVSDSGYPVSSAQYRMWILSQLEEGNIAYNVPTTHIFHGAVSPEALQAAFNSMIARHEVLRTIFHATEDGAVNQIVLPADKTGFSITLHDFRKEAAGEALADEVADIAARQPFNLSTGPLIRASLICLSDDKWVFVFVIHHIICDGWSKEILLKELLQFYQQYQQPENIALTPLRIQYKDYAVWQRASLESEVMQAHKNYWIEQCSGELPVLEMPADRPRPPRKTYNGATVGRFIPEATMNALNAVARENESTLFMALLAAVNTLLYRYTGHEDIIIGTTVAGREHTDLEDQIGFYVNTLPVRMRFSGDDSFHSLLQHARQVMLQGFEHQAYPFDELVTVLDADHDISRNPLFDVTMVLQNVKEITSNQGQTGESARRGITSRFDLTFNFVESSDGLRVSLIYNTDLYNDNTAWRLLFHLENIICDIAHHADKPVWALEYLATAERAQLIHDFNAPASPCPQEWHTGDAFRQQAAATPDKTAIAANGTTITYKELDERSDKLAVYLRENYNITGGDLVGVLLEKTEKAVIAILGILKAGAAYVPIDPAFPSDRKNYMLQQAGCKAILTHIDYIPDLYSFEGSVIAPEVEEHLIEACEIKHYTGITGNDLAYVMFTSGSSGEPKGVMIEHHGIRRLVKDCGYIDLKASDVLLASGAVAFDVTTFEYWSMLLNGGTLVLAGNDALLDKQQLSALLSEHAVNMMLLTVARLHQLVEDDVNIFAGLEAIFAGGEQMSLRHAHAILAKFPDLLLLNCYGPTENTTNSTVGAVRPEHTVISIGKPVTNGTAYILDGRQQLCAVGIKGELYVGGGLARGYINNEALTAERFVADPFREGARMYKTGDIARWLPDGNIVFEGRVDDQVKINGYRVEPDEVASILKGYPDMGSTVVIAGVNVNGEKELWGYFVSHVLVDITALRTYMAGKVPAFMVPSSLIQLGELPLNVNGKIDRKQLPRPDNADQSSGAPYVAPRNQVEEKLLLLWQEVLGRAIISVKDSFFDIGGHSLRATRLASLIYKTFDVNITLKDIFAFTVLEEQAELIRQAKKESFVAIAPAPPSDNGYPLSSSQYRLWILSQFEEVSIAYNVKDVHVFSGELNPAALQYAFDAVIGRHEVLRTVFRHDDTGELRQFVLEPAALGFAIARHDLRGEDNAAAIALQLVRKDFVTPFNMATGPLVRASLIQRAEGEWVFTYVTHHIISDGWSRGILIDELMKCYRSYRDSVDPELQPLRIQYKDYAVWQQEQLTADLLKEHREYWLQQFSGALPVLELPTDKVRPAVKTYNGAAWRKNFSKELSQRIQQFTTDQESTLFMMMVAAVNALLYHYAAQDDIIIGTPVAGREHADLEDQIGFYVNTLALRTQFSGHHSFRELLQQVKKVALGAYEHQLYPFDKLVGDLDVQRDRSRNPLFDIQVIVQQAVKAGSSAEEQSQQLTMSGYDGIGTISCVFDLVFDFAARADGLQLRLAYNTDIYSQWMIQQLGDQLEQFLSAALSNPDTAIGEVTFLSSDDRQQLLHTFNQTAADFAPDKTIIQLFEAQAARTPDSTALVFNDTALTYAELNERAEQLGAVLQQTYNIRTNDLVGIMLDRSAEVIISMLGILKAGAAFVPVNPDYPRGRKEFIFKDTGISTLITETSRMFELDYFDGALYMTDIPVAAPPAGAVNQAGPGDLAYVIYTSGSTGEPKGVMVENGGLANTIQGMQAFFDIPAGYRNMQITSFSFDASVFETFNALTCGAALYVVSDDIRDNPLLLEQFITDNRIDFALIPPAYLRMLDVGKISTLKKLVTAGEAALADKARAFLQYGEYYNAYGPTETSICASVMPVPDAKSIAGDNVPIGRPIANSPVYILDAQDQLTPVGVIGEICVGGSGIARGYLNKPEQTAAKFVPDPFAPGRRMYRTGDLGRWLPGGILEYTGRKDEQIKINGHRIEPGEIENALLRYPGVDAVVVTPVLKENGENELAAYLVGAAPLYTNELITHLSGLLPLFMIPAWFVQLDSLPLTSNGKIDKKALPYPGDAAVNNVYLYTAPEGPEELLLAAIWQEVLGREQVGRTDDYFELGGNSLKAMIILKKILDVTGVTIPMKVLFEEKNVAAIARHIPVGTVILPSYNQQVYFSGWNRKGDHLIVMPYEGAEIRADALTAAVNQLADRHEMLRTAFVKAGSVVLQRILPPGALRINVEGPVQLQQDEALDTIIKEEYNWEADLAAAPLFRVKLFHCANGRHVALITMHHIITDGYSIGIIKNELTALYIQQLTGAAPPPPLKFQYRDFSGWQRNHVASAAGQESLRYWKTKLEGCRLQVAFPAWQETDDGPNNLVLLLEGSRYQEIAAFSKKHGVTRTTLLMGVLTLLVHRLSGQQEVALCTTVSGRNSIHFGPLDVTGLIGFFANMMIVRHRIEDAGNPLALLKAVQSGFLDDLQHDACPFGEVVRALGIDTPDLLRSAVFFNYHNYNSDLEAAYEGNIADGNKDGEHMQLFGMVLVVKEYSNCLKLNFIFNRNIFPYTQRIALRNLFAEILNHTLNAR</sequence>
<dbReference type="GO" id="GO:0003824">
    <property type="term" value="F:catalytic activity"/>
    <property type="evidence" value="ECO:0007669"/>
    <property type="project" value="InterPro"/>
</dbReference>
<dbReference type="PANTHER" id="PTHR45527">
    <property type="entry name" value="NONRIBOSOMAL PEPTIDE SYNTHETASE"/>
    <property type="match status" value="1"/>
</dbReference>
<dbReference type="GO" id="GO:0005737">
    <property type="term" value="C:cytoplasm"/>
    <property type="evidence" value="ECO:0007669"/>
    <property type="project" value="TreeGrafter"/>
</dbReference>
<comment type="similarity">
    <text evidence="2">Belongs to the ATP-dependent AMP-binding enzyme family.</text>
</comment>
<dbReference type="FunFam" id="3.40.50.12780:FF:000012">
    <property type="entry name" value="Non-ribosomal peptide synthetase"/>
    <property type="match status" value="1"/>
</dbReference>
<proteinExistence type="inferred from homology"/>
<dbReference type="Proteomes" id="UP000281028">
    <property type="component" value="Unassembled WGS sequence"/>
</dbReference>
<dbReference type="SUPFAM" id="SSF47336">
    <property type="entry name" value="ACP-like"/>
    <property type="match status" value="3"/>
</dbReference>
<evidence type="ECO:0000313" key="6">
    <source>
        <dbReference type="Proteomes" id="UP000281028"/>
    </source>
</evidence>
<dbReference type="CDD" id="cd19531">
    <property type="entry name" value="LCL_NRPS-like"/>
    <property type="match status" value="3"/>
</dbReference>
<dbReference type="Gene3D" id="3.30.559.10">
    <property type="entry name" value="Chloramphenicol acetyltransferase-like domain"/>
    <property type="match status" value="4"/>
</dbReference>
<dbReference type="Gene3D" id="3.40.50.980">
    <property type="match status" value="6"/>
</dbReference>
<dbReference type="PROSITE" id="PS50075">
    <property type="entry name" value="CARRIER"/>
    <property type="match status" value="3"/>
</dbReference>
<dbReference type="InterPro" id="IPR009081">
    <property type="entry name" value="PP-bd_ACP"/>
</dbReference>
<keyword evidence="4" id="KW-0597">Phosphoprotein</keyword>
<name>A0A3S1JKD0_9BACT</name>
<dbReference type="InterPro" id="IPR023213">
    <property type="entry name" value="CAT-like_dom_sf"/>
</dbReference>
<dbReference type="NCBIfam" id="TIGR01733">
    <property type="entry name" value="AA-adenyl-dom"/>
    <property type="match status" value="3"/>
</dbReference>
<reference evidence="5" key="1">
    <citation type="submission" date="2020-05" db="EMBL/GenBank/DDBJ databases">
        <title>Chitinophaga laudate sp. nov., isolated from a tropical peat swamp.</title>
        <authorList>
            <person name="Goh C.B.S."/>
            <person name="Lee M.S."/>
            <person name="Parimannan S."/>
            <person name="Pasbakhsh P."/>
            <person name="Yule C.M."/>
            <person name="Rajandas H."/>
            <person name="Loke S."/>
            <person name="Croft L."/>
            <person name="Tan J.B.L."/>
        </authorList>
    </citation>
    <scope>NUCLEOTIDE SEQUENCE</scope>
    <source>
        <strain evidence="5">Mgbs1</strain>
    </source>
</reference>
<dbReference type="FunFam" id="3.30.300.30:FF:000010">
    <property type="entry name" value="Enterobactin synthetase component F"/>
    <property type="match status" value="1"/>
</dbReference>
<organism evidence="5 6">
    <name type="scientific">Chitinophaga solisilvae</name>
    <dbReference type="NCBI Taxonomy" id="1233460"/>
    <lineage>
        <taxon>Bacteria</taxon>
        <taxon>Pseudomonadati</taxon>
        <taxon>Bacteroidota</taxon>
        <taxon>Chitinophagia</taxon>
        <taxon>Chitinophagales</taxon>
        <taxon>Chitinophagaceae</taxon>
        <taxon>Chitinophaga</taxon>
    </lineage>
</organism>
<dbReference type="Pfam" id="PF00550">
    <property type="entry name" value="PP-binding"/>
    <property type="match status" value="3"/>
</dbReference>
<dbReference type="CDD" id="cd05930">
    <property type="entry name" value="A_NRPS"/>
    <property type="match status" value="2"/>
</dbReference>
<evidence type="ECO:0000313" key="5">
    <source>
        <dbReference type="EMBL" id="NSL90992.1"/>
    </source>
</evidence>
<dbReference type="Pfam" id="PF00501">
    <property type="entry name" value="AMP-binding"/>
    <property type="match status" value="3"/>
</dbReference>
<dbReference type="SUPFAM" id="SSF56801">
    <property type="entry name" value="Acetyl-CoA synthetase-like"/>
    <property type="match status" value="3"/>
</dbReference>
<evidence type="ECO:0000256" key="4">
    <source>
        <dbReference type="ARBA" id="ARBA00022553"/>
    </source>
</evidence>
<comment type="cofactor">
    <cofactor evidence="1">
        <name>pantetheine 4'-phosphate</name>
        <dbReference type="ChEBI" id="CHEBI:47942"/>
    </cofactor>
</comment>
<dbReference type="PANTHER" id="PTHR45527:SF1">
    <property type="entry name" value="FATTY ACID SYNTHASE"/>
    <property type="match status" value="1"/>
</dbReference>
<dbReference type="Pfam" id="PF00668">
    <property type="entry name" value="Condensation"/>
    <property type="match status" value="4"/>
</dbReference>
<keyword evidence="3" id="KW-0596">Phosphopantetheine</keyword>
<evidence type="ECO:0000256" key="1">
    <source>
        <dbReference type="ARBA" id="ARBA00001957"/>
    </source>
</evidence>
<accession>A0A3S1JKD0</accession>
<dbReference type="InterPro" id="IPR045851">
    <property type="entry name" value="AMP-bd_C_sf"/>
</dbReference>
<dbReference type="GO" id="GO:0044550">
    <property type="term" value="P:secondary metabolite biosynthetic process"/>
    <property type="evidence" value="ECO:0007669"/>
    <property type="project" value="UniProtKB-ARBA"/>
</dbReference>
<dbReference type="PROSITE" id="PS00012">
    <property type="entry name" value="PHOSPHOPANTETHEINE"/>
    <property type="match status" value="2"/>
</dbReference>
<keyword evidence="6" id="KW-1185">Reference proteome</keyword>